<organism evidence="1">
    <name type="scientific">marine sediment metagenome</name>
    <dbReference type="NCBI Taxonomy" id="412755"/>
    <lineage>
        <taxon>unclassified sequences</taxon>
        <taxon>metagenomes</taxon>
        <taxon>ecological metagenomes</taxon>
    </lineage>
</organism>
<accession>A0A0F9QMH0</accession>
<gene>
    <name evidence="1" type="ORF">LCGC14_1076080</name>
</gene>
<evidence type="ECO:0000313" key="1">
    <source>
        <dbReference type="EMBL" id="KKN06553.1"/>
    </source>
</evidence>
<name>A0A0F9QMH0_9ZZZZ</name>
<protein>
    <submittedName>
        <fullName evidence="1">Uncharacterized protein</fullName>
    </submittedName>
</protein>
<sequence length="44" mass="4820">MSEKKISNNDIGLSGELTQKVVSSVAKVSTGSMQKSFKEIQKYL</sequence>
<proteinExistence type="predicted"/>
<reference evidence="1" key="1">
    <citation type="journal article" date="2015" name="Nature">
        <title>Complex archaea that bridge the gap between prokaryotes and eukaryotes.</title>
        <authorList>
            <person name="Spang A."/>
            <person name="Saw J.H."/>
            <person name="Jorgensen S.L."/>
            <person name="Zaremba-Niedzwiedzka K."/>
            <person name="Martijn J."/>
            <person name="Lind A.E."/>
            <person name="van Eijk R."/>
            <person name="Schleper C."/>
            <person name="Guy L."/>
            <person name="Ettema T.J."/>
        </authorList>
    </citation>
    <scope>NUCLEOTIDE SEQUENCE</scope>
</reference>
<comment type="caution">
    <text evidence="1">The sequence shown here is derived from an EMBL/GenBank/DDBJ whole genome shotgun (WGS) entry which is preliminary data.</text>
</comment>
<dbReference type="EMBL" id="LAZR01004677">
    <property type="protein sequence ID" value="KKN06553.1"/>
    <property type="molecule type" value="Genomic_DNA"/>
</dbReference>
<dbReference type="AlphaFoldDB" id="A0A0F9QMH0"/>